<dbReference type="GO" id="GO:0005634">
    <property type="term" value="C:nucleus"/>
    <property type="evidence" value="ECO:0007669"/>
    <property type="project" value="UniProtKB-SubCell"/>
</dbReference>
<keyword evidence="3" id="KW-0804">Transcription</keyword>
<dbReference type="STRING" id="747725.A0A168LNG6"/>
<sequence>MNHQFSPTTHPYFQNQPFNSNNPNIKYALTVQQQPQKARLCSFKDKVDRRPLDPPPIVQLHQSNNMNFNDYHNSANFFLHTTLANANDDSDIHYVNGVRTTAGSVVQSLHKLKDTNNTEGAFFVFADISIRIEGVFKLKFTLFQIKGILVERVCSIFSDPFRVYSPKTFPGMSESTDLTRSFSDQGVRIRIRKEARAVTAPSMKRRRGMDRFSSIESSSPPLRESPSSSTSSTNHVMSMQNLLINDNEEPAPLPPLLGKIVLPLPNPSASPSLSATPHAIEPSVGQYYYTASPSSETPMYNLPAIRPPSSSPPHYTHFHPHHQKNSSQN</sequence>
<feature type="compositionally biased region" description="Low complexity" evidence="5">
    <location>
        <begin position="214"/>
        <end position="232"/>
    </location>
</feature>
<feature type="region of interest" description="Disordered" evidence="5">
    <location>
        <begin position="290"/>
        <end position="329"/>
    </location>
</feature>
<dbReference type="PANTHER" id="PTHR33572">
    <property type="entry name" value="SPORE DEVELOPMENT REGULATOR VOSA"/>
    <property type="match status" value="1"/>
</dbReference>
<evidence type="ECO:0000313" key="8">
    <source>
        <dbReference type="Proteomes" id="UP000077051"/>
    </source>
</evidence>
<keyword evidence="4" id="KW-0539">Nucleus</keyword>
<organism evidence="7 8">
    <name type="scientific">Mucor lusitanicus CBS 277.49</name>
    <dbReference type="NCBI Taxonomy" id="747725"/>
    <lineage>
        <taxon>Eukaryota</taxon>
        <taxon>Fungi</taxon>
        <taxon>Fungi incertae sedis</taxon>
        <taxon>Mucoromycota</taxon>
        <taxon>Mucoromycotina</taxon>
        <taxon>Mucoromycetes</taxon>
        <taxon>Mucorales</taxon>
        <taxon>Mucorineae</taxon>
        <taxon>Mucoraceae</taxon>
        <taxon>Mucor</taxon>
    </lineage>
</organism>
<evidence type="ECO:0000256" key="4">
    <source>
        <dbReference type="ARBA" id="ARBA00023242"/>
    </source>
</evidence>
<protein>
    <recommendedName>
        <fullName evidence="6">Velvet domain-containing protein</fullName>
    </recommendedName>
</protein>
<dbReference type="VEuPathDB" id="FungiDB:MUCCIDRAFT_91858"/>
<dbReference type="OrthoDB" id="5599552at2759"/>
<evidence type="ECO:0000256" key="1">
    <source>
        <dbReference type="ARBA" id="ARBA00004123"/>
    </source>
</evidence>
<dbReference type="PANTHER" id="PTHR33572:SF18">
    <property type="entry name" value="SPORE DEVELOPMENT REGULATOR VOSA"/>
    <property type="match status" value="1"/>
</dbReference>
<evidence type="ECO:0000256" key="3">
    <source>
        <dbReference type="ARBA" id="ARBA00023163"/>
    </source>
</evidence>
<dbReference type="PROSITE" id="PS51821">
    <property type="entry name" value="VELVET"/>
    <property type="match status" value="1"/>
</dbReference>
<evidence type="ECO:0000256" key="2">
    <source>
        <dbReference type="ARBA" id="ARBA00023015"/>
    </source>
</evidence>
<comment type="caution">
    <text evidence="7">The sequence shown here is derived from an EMBL/GenBank/DDBJ whole genome shotgun (WGS) entry which is preliminary data.</text>
</comment>
<dbReference type="EMBL" id="AMYB01000004">
    <property type="protein sequence ID" value="OAD03758.1"/>
    <property type="molecule type" value="Genomic_DNA"/>
</dbReference>
<reference evidence="7 8" key="1">
    <citation type="submission" date="2015-06" db="EMBL/GenBank/DDBJ databases">
        <title>Expansion of signal transduction pathways in fungi by whole-genome duplication.</title>
        <authorList>
            <consortium name="DOE Joint Genome Institute"/>
            <person name="Corrochano L.M."/>
            <person name="Kuo A."/>
            <person name="Marcet-Houben M."/>
            <person name="Polaino S."/>
            <person name="Salamov A."/>
            <person name="Villalobos J.M."/>
            <person name="Alvarez M.I."/>
            <person name="Avalos J."/>
            <person name="Benito E.P."/>
            <person name="Benoit I."/>
            <person name="Burger G."/>
            <person name="Camino L.P."/>
            <person name="Canovas D."/>
            <person name="Cerda-Olmedo E."/>
            <person name="Cheng J.-F."/>
            <person name="Dominguez A."/>
            <person name="Elias M."/>
            <person name="Eslava A.P."/>
            <person name="Glaser F."/>
            <person name="Grimwood J."/>
            <person name="Gutierrez G."/>
            <person name="Heitman J."/>
            <person name="Henrissat B."/>
            <person name="Iturriaga E.A."/>
            <person name="Lang B.F."/>
            <person name="Lavin J.L."/>
            <person name="Lee S."/>
            <person name="Li W."/>
            <person name="Lindquist E."/>
            <person name="Lopez-Garcia S."/>
            <person name="Luque E.M."/>
            <person name="Marcos A.T."/>
            <person name="Martin J."/>
            <person name="Mccluskey K."/>
            <person name="Medina H.R."/>
            <person name="Miralles-Duran A."/>
            <person name="Miyazaki A."/>
            <person name="Munoz-Torres E."/>
            <person name="Oguiza J.A."/>
            <person name="Ohm R."/>
            <person name="Olmedo M."/>
            <person name="Orejas M."/>
            <person name="Ortiz-Castellanos L."/>
            <person name="Pisabarro A.G."/>
            <person name="Rodriguez-Romero J."/>
            <person name="Ruiz-Herrera J."/>
            <person name="Ruiz-Vazquez R."/>
            <person name="Sanz C."/>
            <person name="Schackwitz W."/>
            <person name="Schmutz J."/>
            <person name="Shahriari M."/>
            <person name="Shelest E."/>
            <person name="Silva-Franco F."/>
            <person name="Soanes D."/>
            <person name="Syed K."/>
            <person name="Tagua V.G."/>
            <person name="Talbot N.J."/>
            <person name="Thon M."/>
            <person name="De Vries R.P."/>
            <person name="Wiebenga A."/>
            <person name="Yadav J.S."/>
            <person name="Braun E.L."/>
            <person name="Baker S."/>
            <person name="Garre V."/>
            <person name="Horwitz B."/>
            <person name="Torres-Martinez S."/>
            <person name="Idnurm A."/>
            <person name="Herrera-Estrella A."/>
            <person name="Gabaldon T."/>
            <person name="Grigoriev I.V."/>
        </authorList>
    </citation>
    <scope>NUCLEOTIDE SEQUENCE [LARGE SCALE GENOMIC DNA]</scope>
    <source>
        <strain evidence="7 8">CBS 277.49</strain>
    </source>
</reference>
<dbReference type="InterPro" id="IPR038491">
    <property type="entry name" value="Velvet_dom_sf"/>
</dbReference>
<dbReference type="InterPro" id="IPR021740">
    <property type="entry name" value="Velvet"/>
</dbReference>
<dbReference type="AlphaFoldDB" id="A0A168LNG6"/>
<gene>
    <name evidence="7" type="ORF">MUCCIDRAFT_91858</name>
</gene>
<name>A0A168LNG6_MUCCL</name>
<keyword evidence="8" id="KW-1185">Reference proteome</keyword>
<keyword evidence="2" id="KW-0805">Transcription regulation</keyword>
<feature type="region of interest" description="Disordered" evidence="5">
    <location>
        <begin position="195"/>
        <end position="234"/>
    </location>
</feature>
<evidence type="ECO:0000259" key="6">
    <source>
        <dbReference type="PROSITE" id="PS51821"/>
    </source>
</evidence>
<feature type="compositionally biased region" description="Basic residues" evidence="5">
    <location>
        <begin position="316"/>
        <end position="329"/>
    </location>
</feature>
<comment type="subcellular location">
    <subcellularLocation>
        <location evidence="1">Nucleus</location>
    </subcellularLocation>
</comment>
<dbReference type="InterPro" id="IPR037525">
    <property type="entry name" value="Velvet_dom"/>
</dbReference>
<accession>A0A168LNG6</accession>
<dbReference type="Gene3D" id="2.60.40.3960">
    <property type="entry name" value="Velvet domain"/>
    <property type="match status" value="1"/>
</dbReference>
<evidence type="ECO:0000256" key="5">
    <source>
        <dbReference type="SAM" id="MobiDB-lite"/>
    </source>
</evidence>
<feature type="domain" description="Velvet" evidence="6">
    <location>
        <begin position="22"/>
        <end position="192"/>
    </location>
</feature>
<dbReference type="Proteomes" id="UP000077051">
    <property type="component" value="Unassembled WGS sequence"/>
</dbReference>
<proteinExistence type="predicted"/>
<dbReference type="Pfam" id="PF11754">
    <property type="entry name" value="Velvet"/>
    <property type="match status" value="2"/>
</dbReference>
<evidence type="ECO:0000313" key="7">
    <source>
        <dbReference type="EMBL" id="OAD03758.1"/>
    </source>
</evidence>